<protein>
    <recommendedName>
        <fullName evidence="4">Ubiquitin-like domain-containing protein</fullName>
    </recommendedName>
</protein>
<feature type="region of interest" description="Disordered" evidence="1">
    <location>
        <begin position="1002"/>
        <end position="1024"/>
    </location>
</feature>
<comment type="caution">
    <text evidence="2">The sequence shown here is derived from an EMBL/GenBank/DDBJ whole genome shotgun (WGS) entry which is preliminary data.</text>
</comment>
<feature type="region of interest" description="Disordered" evidence="1">
    <location>
        <begin position="1038"/>
        <end position="1174"/>
    </location>
</feature>
<accession>A0ABR2GZW0</accession>
<feature type="compositionally biased region" description="Acidic residues" evidence="1">
    <location>
        <begin position="1099"/>
        <end position="1108"/>
    </location>
</feature>
<feature type="compositionally biased region" description="Basic residues" evidence="1">
    <location>
        <begin position="1114"/>
        <end position="1126"/>
    </location>
</feature>
<name>A0ABR2GZW0_9EUKA</name>
<proteinExistence type="predicted"/>
<feature type="compositionally biased region" description="Basic residues" evidence="1">
    <location>
        <begin position="1044"/>
        <end position="1062"/>
    </location>
</feature>
<feature type="compositionally biased region" description="Basic residues" evidence="1">
    <location>
        <begin position="1242"/>
        <end position="1255"/>
    </location>
</feature>
<evidence type="ECO:0008006" key="4">
    <source>
        <dbReference type="Google" id="ProtNLM"/>
    </source>
</evidence>
<reference evidence="2 3" key="1">
    <citation type="submission" date="2024-04" db="EMBL/GenBank/DDBJ databases">
        <title>Tritrichomonas musculus Genome.</title>
        <authorList>
            <person name="Alves-Ferreira E."/>
            <person name="Grigg M."/>
            <person name="Lorenzi H."/>
            <person name="Galac M."/>
        </authorList>
    </citation>
    <scope>NUCLEOTIDE SEQUENCE [LARGE SCALE GENOMIC DNA]</scope>
    <source>
        <strain evidence="2 3">EAF2021</strain>
    </source>
</reference>
<organism evidence="2 3">
    <name type="scientific">Tritrichomonas musculus</name>
    <dbReference type="NCBI Taxonomy" id="1915356"/>
    <lineage>
        <taxon>Eukaryota</taxon>
        <taxon>Metamonada</taxon>
        <taxon>Parabasalia</taxon>
        <taxon>Tritrichomonadida</taxon>
        <taxon>Tritrichomonadidae</taxon>
        <taxon>Tritrichomonas</taxon>
    </lineage>
</organism>
<feature type="compositionally biased region" description="Acidic residues" evidence="1">
    <location>
        <begin position="1133"/>
        <end position="1142"/>
    </location>
</feature>
<feature type="region of interest" description="Disordered" evidence="1">
    <location>
        <begin position="1196"/>
        <end position="1255"/>
    </location>
</feature>
<feature type="compositionally biased region" description="Acidic residues" evidence="1">
    <location>
        <begin position="1226"/>
        <end position="1235"/>
    </location>
</feature>
<evidence type="ECO:0000256" key="1">
    <source>
        <dbReference type="SAM" id="MobiDB-lite"/>
    </source>
</evidence>
<sequence>MIKIVFNDEKIEIPKNITQTTEIFKFISARNNILCNKLLLCYNSTYIRHNEKIHLTDIGYSFGDELTMIINEDRTAIFKILPFNYDAQFIINKSTTIFDVKKRFSIDFFTVPQNINIKLNNDKLRDDIILFDQIQINSPFEIEAEDGYALYYTFCQSFFRFICMPLSSTIENLEDAISIYTQKSSFSIQNRYSFKNQNIDPQTLLQELPKSSKPLEFELNSNQLPEFTITVSPNSDTKILPKLTIQSRVKMNAYSITCLLEHLYKIDRQLFNLIDNRCKSIKPTSNINDRVNNSLKFDIEDTFQAKIIQNPKEPSKVEIFSYFTTISYIQEKYNFNTTNFGIIINKRFVFQSKEKPFLINFLNYSTDKSEIIIKKAKCSCHEKQYLKYESDEVISQDRFIVPDSMSPEEAMKKYVKRNYHAVNIVNKNQEIEDPNDIHYELSPLTIKIKFISNKKEEKEEELTIEIKELNPRVGDLFNYLFTQRKSKNFIDDKVKYKAFFNDSEIDFFIELSNVYYDDENLITVYEESDKVAKIIKIHDLQSTDSKEIKHRQTSVLTTKELLEELSLKDTNMYLRYNILRPNDYPTIYNFIASKEFLIINKDESDCHINISNRIFTIKPGVEQKEENQNFAEVIQSLFGLRNIESKFLLEQRDGEIKLPSNFNSGSLPNECTIYVEYFCPRIEFITINYKGNRHFIPISDPTLPIYSFNQQIMKSLKCYEYSYRSLRLSFHNNFLSSKYSFEYFKITSDAELRITSSQNSISIELSTRNDEIMKQYYFTPEDTIQDLKQHLQEEYKYKYDIDIYLQGDKKPLEDNENLSEDMELVFSSQKRRLKYQNTTFSVDDILQVSEVNQFIQQKFNQNNIFIFIKSLKEDSFVIADNNKRLFEYDQEMFVHQIIPSIEFSGYDIKIDEYQKISERNNLSFLKKTFLCSKMLINVNKLLIKRDREIVDETTNLKFILEGMKLTIEINEANMNSIQDKTSPRKPQSSKVKYNALELINTNKSDTKTEADQSEDEGKDQDDDKCNEACIKENFEKLAMANKQPAKKNANKQKKTKTMKKKNNQTFSEENGKEAMGEDLDNLNITKRKSTSKNQKEVKIEEEEDEPDESNLIKSKNKNKRKSKSIIKTHEEVNFEEEEDEFGEMTITKSKGKSKSKSKTHEEVNFEEEEDELDESNLIKSKNKRKSIIKTHEEVNFEEEEDEFGEMTITKSKGKSKSKSKTHEEVNFEEEEDEFGEMSLTKTKGKSKKKKNLNND</sequence>
<gene>
    <name evidence="2" type="ORF">M9Y10_031829</name>
</gene>
<feature type="compositionally biased region" description="Acidic residues" evidence="1">
    <location>
        <begin position="1164"/>
        <end position="1174"/>
    </location>
</feature>
<evidence type="ECO:0000313" key="2">
    <source>
        <dbReference type="EMBL" id="KAK8839474.1"/>
    </source>
</evidence>
<dbReference type="Proteomes" id="UP001470230">
    <property type="component" value="Unassembled WGS sequence"/>
</dbReference>
<keyword evidence="3" id="KW-1185">Reference proteome</keyword>
<feature type="compositionally biased region" description="Acidic residues" evidence="1">
    <location>
        <begin position="1011"/>
        <end position="1020"/>
    </location>
</feature>
<dbReference type="EMBL" id="JAPFFF010000051">
    <property type="protein sequence ID" value="KAK8839474.1"/>
    <property type="molecule type" value="Genomic_DNA"/>
</dbReference>
<evidence type="ECO:0000313" key="3">
    <source>
        <dbReference type="Proteomes" id="UP001470230"/>
    </source>
</evidence>